<comment type="caution">
    <text evidence="2">The sequence shown here is derived from an EMBL/GenBank/DDBJ whole genome shotgun (WGS) entry which is preliminary data.</text>
</comment>
<gene>
    <name evidence="2" type="ORF">DMC30DRAFT_160920</name>
</gene>
<feature type="compositionally biased region" description="Basic and acidic residues" evidence="1">
    <location>
        <begin position="1"/>
        <end position="13"/>
    </location>
</feature>
<evidence type="ECO:0000313" key="2">
    <source>
        <dbReference type="EMBL" id="TNY22222.1"/>
    </source>
</evidence>
<reference evidence="2 3" key="1">
    <citation type="submission" date="2019-03" db="EMBL/GenBank/DDBJ databases">
        <title>Rhodosporidium diobovatum UCD-FST 08-225 genome sequencing, assembly, and annotation.</title>
        <authorList>
            <person name="Fakankun I.U."/>
            <person name="Fristensky B."/>
            <person name="Levin D.B."/>
        </authorList>
    </citation>
    <scope>NUCLEOTIDE SEQUENCE [LARGE SCALE GENOMIC DNA]</scope>
    <source>
        <strain evidence="2 3">UCD-FST 08-225</strain>
    </source>
</reference>
<protein>
    <recommendedName>
        <fullName evidence="4">Proteophosphoglycan ppg4</fullName>
    </recommendedName>
</protein>
<accession>A0A5C5G1I6</accession>
<evidence type="ECO:0000256" key="1">
    <source>
        <dbReference type="SAM" id="MobiDB-lite"/>
    </source>
</evidence>
<evidence type="ECO:0000313" key="3">
    <source>
        <dbReference type="Proteomes" id="UP000311382"/>
    </source>
</evidence>
<dbReference type="EMBL" id="SOZI01000029">
    <property type="protein sequence ID" value="TNY22222.1"/>
    <property type="molecule type" value="Genomic_DNA"/>
</dbReference>
<dbReference type="Proteomes" id="UP000311382">
    <property type="component" value="Unassembled WGS sequence"/>
</dbReference>
<keyword evidence="3" id="KW-1185">Reference proteome</keyword>
<dbReference type="AlphaFoldDB" id="A0A5C5G1I6"/>
<name>A0A5C5G1I6_9BASI</name>
<evidence type="ECO:0008006" key="4">
    <source>
        <dbReference type="Google" id="ProtNLM"/>
    </source>
</evidence>
<feature type="region of interest" description="Disordered" evidence="1">
    <location>
        <begin position="1"/>
        <end position="34"/>
    </location>
</feature>
<sequence length="431" mass="46930">METTRSTDKHARDAAGPADVAEQPQPPPTSSSPAHQAFALRHVIAHIVWHVQHSYIASKPNPIDMVHAANTDLRACALVGPLWRVAVQPLLNNVLIFTKGSSVRKWVDSPSGGGAGPGAGGETDHLLLFDQLPFKPEVVEGDGAKWSYREIDALFSKVRGVKKLEIVFAFQDGVPGDWLTHPNLRGVTELCLTCPISAPTKPFPFKLERLTLADCAADRVQRGWGLTFASFGSSPALRSLYELRLESFPSAPQHLLRLLPCAWSLRELALWAIRPSPHIWQLYVFALACTSLDKLHVEHVGGAGAAALGCFKTGPPNLVFGNLNGTVGHGHALVRQDLLEPCPVHVLLKTLWRREPGKVKTLAINNLHATTCEPIEGLAHLARRGILLKLTGVDSTPTDAERREFASLVERSKRAVASEGRQVTPVLEQVN</sequence>
<organism evidence="2 3">
    <name type="scientific">Rhodotorula diobovata</name>
    <dbReference type="NCBI Taxonomy" id="5288"/>
    <lineage>
        <taxon>Eukaryota</taxon>
        <taxon>Fungi</taxon>
        <taxon>Dikarya</taxon>
        <taxon>Basidiomycota</taxon>
        <taxon>Pucciniomycotina</taxon>
        <taxon>Microbotryomycetes</taxon>
        <taxon>Sporidiobolales</taxon>
        <taxon>Sporidiobolaceae</taxon>
        <taxon>Rhodotorula</taxon>
    </lineage>
</organism>
<dbReference type="OrthoDB" id="2524259at2759"/>
<proteinExistence type="predicted"/>